<dbReference type="InterPro" id="IPR006476">
    <property type="entry name" value="CHP01589_pln"/>
</dbReference>
<evidence type="ECO:0000313" key="2">
    <source>
        <dbReference type="Proteomes" id="UP001229421"/>
    </source>
</evidence>
<dbReference type="Proteomes" id="UP001229421">
    <property type="component" value="Unassembled WGS sequence"/>
</dbReference>
<proteinExistence type="predicted"/>
<organism evidence="1 2">
    <name type="scientific">Tagetes erecta</name>
    <name type="common">African marigold</name>
    <dbReference type="NCBI Taxonomy" id="13708"/>
    <lineage>
        <taxon>Eukaryota</taxon>
        <taxon>Viridiplantae</taxon>
        <taxon>Streptophyta</taxon>
        <taxon>Embryophyta</taxon>
        <taxon>Tracheophyta</taxon>
        <taxon>Spermatophyta</taxon>
        <taxon>Magnoliopsida</taxon>
        <taxon>eudicotyledons</taxon>
        <taxon>Gunneridae</taxon>
        <taxon>Pentapetalae</taxon>
        <taxon>asterids</taxon>
        <taxon>campanulids</taxon>
        <taxon>Asterales</taxon>
        <taxon>Asteraceae</taxon>
        <taxon>Asteroideae</taxon>
        <taxon>Heliantheae alliance</taxon>
        <taxon>Tageteae</taxon>
        <taxon>Tagetes</taxon>
    </lineage>
</organism>
<keyword evidence="2" id="KW-1185">Reference proteome</keyword>
<dbReference type="Pfam" id="PF09713">
    <property type="entry name" value="A_thal_3526"/>
    <property type="match status" value="1"/>
</dbReference>
<reference evidence="1" key="1">
    <citation type="journal article" date="2023" name="bioRxiv">
        <title>Improved chromosome-level genome assembly for marigold (Tagetes erecta).</title>
        <authorList>
            <person name="Jiang F."/>
            <person name="Yuan L."/>
            <person name="Wang S."/>
            <person name="Wang H."/>
            <person name="Xu D."/>
            <person name="Wang A."/>
            <person name="Fan W."/>
        </authorList>
    </citation>
    <scope>NUCLEOTIDE SEQUENCE</scope>
    <source>
        <strain evidence="1">WSJ</strain>
        <tissue evidence="1">Leaf</tissue>
    </source>
</reference>
<dbReference type="EMBL" id="JAUHHV010000001">
    <property type="protein sequence ID" value="KAK1438200.1"/>
    <property type="molecule type" value="Genomic_DNA"/>
</dbReference>
<dbReference type="PANTHER" id="PTHR31871:SF5">
    <property type="entry name" value="TRANSMEMBRANE PROTEIN"/>
    <property type="match status" value="1"/>
</dbReference>
<dbReference type="PANTHER" id="PTHR31871">
    <property type="entry name" value="OS02G0137100 PROTEIN"/>
    <property type="match status" value="1"/>
</dbReference>
<comment type="caution">
    <text evidence="1">The sequence shown here is derived from an EMBL/GenBank/DDBJ whole genome shotgun (WGS) entry which is preliminary data.</text>
</comment>
<evidence type="ECO:0000313" key="1">
    <source>
        <dbReference type="EMBL" id="KAK1438200.1"/>
    </source>
</evidence>
<dbReference type="NCBIfam" id="TIGR01589">
    <property type="entry name" value="A_thal_3526"/>
    <property type="match status" value="1"/>
</dbReference>
<dbReference type="AlphaFoldDB" id="A0AAD8L9C8"/>
<accession>A0AAD8L9C8</accession>
<name>A0AAD8L9C8_TARER</name>
<protein>
    <submittedName>
        <fullName evidence="1">Uncharacterized protein</fullName>
    </submittedName>
</protein>
<sequence>MMMKREFHSCHPSLPCFHCHPTTYIRMVQHLIERCLLLKLERDECVRALAKHACVNPIVTLTVWRGLEKENTEFFRAYFHATPFLNRYVHRRKRFGRRN</sequence>
<gene>
    <name evidence="1" type="ORF">QVD17_04005</name>
</gene>